<dbReference type="Proteomes" id="UP000703269">
    <property type="component" value="Unassembled WGS sequence"/>
</dbReference>
<evidence type="ECO:0000313" key="3">
    <source>
        <dbReference type="Proteomes" id="UP000703269"/>
    </source>
</evidence>
<organism evidence="2 3">
    <name type="scientific">Phanerochaete sordida</name>
    <dbReference type="NCBI Taxonomy" id="48140"/>
    <lineage>
        <taxon>Eukaryota</taxon>
        <taxon>Fungi</taxon>
        <taxon>Dikarya</taxon>
        <taxon>Basidiomycota</taxon>
        <taxon>Agaricomycotina</taxon>
        <taxon>Agaricomycetes</taxon>
        <taxon>Polyporales</taxon>
        <taxon>Phanerochaetaceae</taxon>
        <taxon>Phanerochaete</taxon>
    </lineage>
</organism>
<dbReference type="OrthoDB" id="2746120at2759"/>
<feature type="compositionally biased region" description="Pro residues" evidence="1">
    <location>
        <begin position="51"/>
        <end position="60"/>
    </location>
</feature>
<feature type="region of interest" description="Disordered" evidence="1">
    <location>
        <begin position="1"/>
        <end position="69"/>
    </location>
</feature>
<feature type="region of interest" description="Disordered" evidence="1">
    <location>
        <begin position="259"/>
        <end position="295"/>
    </location>
</feature>
<feature type="region of interest" description="Disordered" evidence="1">
    <location>
        <begin position="381"/>
        <end position="470"/>
    </location>
</feature>
<dbReference type="AlphaFoldDB" id="A0A9P3LJ58"/>
<dbReference type="EMBL" id="BPQB01000069">
    <property type="protein sequence ID" value="GJE97211.1"/>
    <property type="molecule type" value="Genomic_DNA"/>
</dbReference>
<evidence type="ECO:0000313" key="2">
    <source>
        <dbReference type="EMBL" id="GJE97211.1"/>
    </source>
</evidence>
<comment type="caution">
    <text evidence="2">The sequence shown here is derived from an EMBL/GenBank/DDBJ whole genome shotgun (WGS) entry which is preliminary data.</text>
</comment>
<accession>A0A9P3LJ58</accession>
<name>A0A9P3LJ58_9APHY</name>
<feature type="compositionally biased region" description="Basic and acidic residues" evidence="1">
    <location>
        <begin position="533"/>
        <end position="543"/>
    </location>
</feature>
<gene>
    <name evidence="2" type="ORF">PsYK624_134240</name>
</gene>
<keyword evidence="3" id="KW-1185">Reference proteome</keyword>
<feature type="region of interest" description="Disordered" evidence="1">
    <location>
        <begin position="521"/>
        <end position="651"/>
    </location>
</feature>
<reference evidence="2 3" key="1">
    <citation type="submission" date="2021-08" db="EMBL/GenBank/DDBJ databases">
        <title>Draft Genome Sequence of Phanerochaete sordida strain YK-624.</title>
        <authorList>
            <person name="Mori T."/>
            <person name="Dohra H."/>
            <person name="Suzuki T."/>
            <person name="Kawagishi H."/>
            <person name="Hirai H."/>
        </authorList>
    </citation>
    <scope>NUCLEOTIDE SEQUENCE [LARGE SCALE GENOMIC DNA]</scope>
    <source>
        <strain evidence="2 3">YK-624</strain>
    </source>
</reference>
<evidence type="ECO:0000256" key="1">
    <source>
        <dbReference type="SAM" id="MobiDB-lite"/>
    </source>
</evidence>
<feature type="compositionally biased region" description="Basic and acidic residues" evidence="1">
    <location>
        <begin position="400"/>
        <end position="414"/>
    </location>
</feature>
<feature type="compositionally biased region" description="Polar residues" evidence="1">
    <location>
        <begin position="14"/>
        <end position="23"/>
    </location>
</feature>
<feature type="compositionally biased region" description="Low complexity" evidence="1">
    <location>
        <begin position="428"/>
        <end position="440"/>
    </location>
</feature>
<sequence>MLTMQPPSSPSQPENNPTQTDSSLDGPDQDSVTTTASAQVDPVAPTASNSDPPPLGPPLTPVSDDDDDDEIKFVHASGRSRTKEQRLAAVGKKSGHPGRFTGASADYLQGFVKQYEDIMRTYGGKSNELEEFYVDLRKTFWETFKWQEIREMYGEGGRKWDKGRTMRAANDSIKGYYTYRWTRLNGRGDRNNPFKGFAKNLRKPTAPRPKSVTAVQLYLSENIARVNELYTTRKEDSGRSGIALRTIIAKELLLEEDEETQGEWARRAKEANQAADETYREQNAGAPSDDPEDQEEARNRLVVFLKPFWSLLTQYTGLRNFTLLAGNPPEEGEEEYLLAVVSSGKTAEKCPRHFHLFDPEKFEKQVLGTFMEYLQATKESGGAPAAGGGGGGELPRFRMHGCEDDSTDGTRDPEPEGAAGDAHGAIPSGTTSRATTATSANCPPGDTVSGATNPRPKPKPKPRAKNLQVPEWAHLALRTLLKSMSQKDMEKELERLNKIPVEQEEVWSKENRDAIWRLREVEREDFEATLAQERARKGPRDEADYVPEEDETPVPPASPRVTRGRVAARQSQSAETTPPEPGAQTALAQSESEAPLPQDDRGSSPTPPSPTRVQRQDGTHSRHPATLDVTGQPGEFQEEAPLDPKAQGLPAGTLFVQPTTPAVTFPASVSTAELSRAAATFAPTASTAGALGIGAGPQASPSPPAPCFDDLPDNAQWIEEQYDTLVSAPVPPTYEYLWKKLLADWVELERALGFGYARSGFTPTQRPAEIGDWIQRARAKTVATDKAGAPTYKARWTAWWSLCNPGWRVRDDDGHPAIGGAGDWSTMLIPGKNGWINIISSLVCLGAVADVEDWARSMLDVQWVVQEVLAAKLSEPYVRRVLLFGSRTDPWASSAAEGDTRPDSRKRGPGKGPKGQPAAKRVKKTTAVRKRK</sequence>
<feature type="compositionally biased region" description="Basic residues" evidence="1">
    <location>
        <begin position="920"/>
        <end position="932"/>
    </location>
</feature>
<protein>
    <submittedName>
        <fullName evidence="2">Uncharacterized protein</fullName>
    </submittedName>
</protein>
<proteinExistence type="predicted"/>
<feature type="region of interest" description="Disordered" evidence="1">
    <location>
        <begin position="890"/>
        <end position="932"/>
    </location>
</feature>
<feature type="compositionally biased region" description="Gly residues" evidence="1">
    <location>
        <begin position="384"/>
        <end position="393"/>
    </location>
</feature>